<evidence type="ECO:0000313" key="10">
    <source>
        <dbReference type="Proteomes" id="UP000824988"/>
    </source>
</evidence>
<evidence type="ECO:0000256" key="1">
    <source>
        <dbReference type="ARBA" id="ARBA00022553"/>
    </source>
</evidence>
<keyword evidence="10" id="KW-1185">Reference proteome</keyword>
<gene>
    <name evidence="9" type="primary">gacA</name>
    <name evidence="9" type="ORF">MoryE10_20490</name>
</gene>
<dbReference type="AlphaFoldDB" id="A0A8D5AHG3"/>
<dbReference type="KEGG" id="moz:MoryE10_20490"/>
<dbReference type="SMART" id="SM00448">
    <property type="entry name" value="REC"/>
    <property type="match status" value="1"/>
</dbReference>
<reference evidence="9" key="1">
    <citation type="submission" date="2019-06" db="EMBL/GenBank/DDBJ databases">
        <title>Complete genome sequence of Methylogaea oryzae strain JCM16910.</title>
        <authorList>
            <person name="Asakawa S."/>
        </authorList>
    </citation>
    <scope>NUCLEOTIDE SEQUENCE</scope>
    <source>
        <strain evidence="9">E10</strain>
    </source>
</reference>
<dbReference type="InterPro" id="IPR039420">
    <property type="entry name" value="WalR-like"/>
</dbReference>
<dbReference type="PROSITE" id="PS50043">
    <property type="entry name" value="HTH_LUXR_2"/>
    <property type="match status" value="1"/>
</dbReference>
<evidence type="ECO:0000259" key="8">
    <source>
        <dbReference type="PROSITE" id="PS50110"/>
    </source>
</evidence>
<proteinExistence type="predicted"/>
<dbReference type="PANTHER" id="PTHR43214:SF3">
    <property type="entry name" value="RESPONSE REGULATOR UVRY"/>
    <property type="match status" value="1"/>
</dbReference>
<sequence length="244" mass="26499">MKVSPSVGSNPTLSAILGFAITIEGGEDGMIDVLLVDDHELVRTAIEYLLNDSSGIRVVAVAGSGEEALELYPTVNPHVVLLDVNMPGMGGVEASKRLFKRYPDAKIIALSVHDDGPLPQQLLHLGVQGYVSKSCPAAEMVSAIQMVQQGKRYLSADVASNIALSVLPGELAPFERLSQREMEVVMLTLQGTTIPDMAEILMISAKTVNTYRYRCYEKLGVKNDVELTRLALKYKLINDVVRDA</sequence>
<protein>
    <submittedName>
        <fullName evidence="9">DNA-binding response regulator</fullName>
    </submittedName>
</protein>
<dbReference type="GO" id="GO:0003677">
    <property type="term" value="F:DNA binding"/>
    <property type="evidence" value="ECO:0007669"/>
    <property type="project" value="UniProtKB-KW"/>
</dbReference>
<evidence type="ECO:0000256" key="6">
    <source>
        <dbReference type="PROSITE-ProRule" id="PRU00169"/>
    </source>
</evidence>
<dbReference type="GO" id="GO:0006355">
    <property type="term" value="P:regulation of DNA-templated transcription"/>
    <property type="evidence" value="ECO:0007669"/>
    <property type="project" value="InterPro"/>
</dbReference>
<evidence type="ECO:0000256" key="2">
    <source>
        <dbReference type="ARBA" id="ARBA00023012"/>
    </source>
</evidence>
<dbReference type="InterPro" id="IPR000792">
    <property type="entry name" value="Tscrpt_reg_LuxR_C"/>
</dbReference>
<evidence type="ECO:0000259" key="7">
    <source>
        <dbReference type="PROSITE" id="PS50043"/>
    </source>
</evidence>
<evidence type="ECO:0000256" key="3">
    <source>
        <dbReference type="ARBA" id="ARBA00023015"/>
    </source>
</evidence>
<evidence type="ECO:0000256" key="5">
    <source>
        <dbReference type="ARBA" id="ARBA00023163"/>
    </source>
</evidence>
<keyword evidence="2" id="KW-0902">Two-component regulatory system</keyword>
<dbReference type="Pfam" id="PF00072">
    <property type="entry name" value="Response_reg"/>
    <property type="match status" value="1"/>
</dbReference>
<feature type="domain" description="Response regulatory" evidence="8">
    <location>
        <begin position="32"/>
        <end position="148"/>
    </location>
</feature>
<feature type="modified residue" description="4-aspartylphosphate" evidence="6">
    <location>
        <position position="83"/>
    </location>
</feature>
<keyword evidence="1 6" id="KW-0597">Phosphoprotein</keyword>
<dbReference type="PANTHER" id="PTHR43214">
    <property type="entry name" value="TWO-COMPONENT RESPONSE REGULATOR"/>
    <property type="match status" value="1"/>
</dbReference>
<dbReference type="InterPro" id="IPR058245">
    <property type="entry name" value="NreC/VraR/RcsB-like_REC"/>
</dbReference>
<dbReference type="CDD" id="cd06170">
    <property type="entry name" value="LuxR_C_like"/>
    <property type="match status" value="1"/>
</dbReference>
<evidence type="ECO:0000256" key="4">
    <source>
        <dbReference type="ARBA" id="ARBA00023125"/>
    </source>
</evidence>
<dbReference type="EMBL" id="AP019782">
    <property type="protein sequence ID" value="BBL71443.1"/>
    <property type="molecule type" value="Genomic_DNA"/>
</dbReference>
<name>A0A8D5AHG3_9GAMM</name>
<accession>A0A8D5AHG3</accession>
<keyword evidence="4 9" id="KW-0238">DNA-binding</keyword>
<dbReference type="Proteomes" id="UP000824988">
    <property type="component" value="Chromosome"/>
</dbReference>
<keyword evidence="3" id="KW-0805">Transcription regulation</keyword>
<dbReference type="PROSITE" id="PS50110">
    <property type="entry name" value="RESPONSE_REGULATORY"/>
    <property type="match status" value="1"/>
</dbReference>
<evidence type="ECO:0000313" key="9">
    <source>
        <dbReference type="EMBL" id="BBL71443.1"/>
    </source>
</evidence>
<dbReference type="GO" id="GO:0000160">
    <property type="term" value="P:phosphorelay signal transduction system"/>
    <property type="evidence" value="ECO:0007669"/>
    <property type="project" value="UniProtKB-KW"/>
</dbReference>
<organism evidence="9 10">
    <name type="scientific">Methylogaea oryzae</name>
    <dbReference type="NCBI Taxonomy" id="1295382"/>
    <lineage>
        <taxon>Bacteria</taxon>
        <taxon>Pseudomonadati</taxon>
        <taxon>Pseudomonadota</taxon>
        <taxon>Gammaproteobacteria</taxon>
        <taxon>Methylococcales</taxon>
        <taxon>Methylococcaceae</taxon>
        <taxon>Methylogaea</taxon>
    </lineage>
</organism>
<keyword evidence="5" id="KW-0804">Transcription</keyword>
<dbReference type="Pfam" id="PF00196">
    <property type="entry name" value="GerE"/>
    <property type="match status" value="1"/>
</dbReference>
<feature type="domain" description="HTH luxR-type" evidence="7">
    <location>
        <begin position="170"/>
        <end position="235"/>
    </location>
</feature>
<dbReference type="CDD" id="cd17535">
    <property type="entry name" value="REC_NarL-like"/>
    <property type="match status" value="1"/>
</dbReference>
<dbReference type="SMART" id="SM00421">
    <property type="entry name" value="HTH_LUXR"/>
    <property type="match status" value="1"/>
</dbReference>
<dbReference type="InterPro" id="IPR001789">
    <property type="entry name" value="Sig_transdc_resp-reg_receiver"/>
</dbReference>